<dbReference type="InterPro" id="IPR007712">
    <property type="entry name" value="RelE/ParE_toxin"/>
</dbReference>
<dbReference type="Pfam" id="PF05016">
    <property type="entry name" value="ParE_toxin"/>
    <property type="match status" value="1"/>
</dbReference>
<dbReference type="Gene3D" id="3.30.2310.20">
    <property type="entry name" value="RelE-like"/>
    <property type="match status" value="1"/>
</dbReference>
<proteinExistence type="predicted"/>
<dbReference type="EMBL" id="SNVJ01000011">
    <property type="protein sequence ID" value="MXP64354.1"/>
    <property type="molecule type" value="Genomic_DNA"/>
</dbReference>
<dbReference type="InterPro" id="IPR035093">
    <property type="entry name" value="RelE/ParE_toxin_dom_sf"/>
</dbReference>
<organism evidence="3 4">
    <name type="scientific">Teichococcus coralli</name>
    <dbReference type="NCBI Taxonomy" id="2545983"/>
    <lineage>
        <taxon>Bacteria</taxon>
        <taxon>Pseudomonadati</taxon>
        <taxon>Pseudomonadota</taxon>
        <taxon>Alphaproteobacteria</taxon>
        <taxon>Acetobacterales</taxon>
        <taxon>Roseomonadaceae</taxon>
        <taxon>Roseomonas</taxon>
    </lineage>
</organism>
<reference evidence="3 4" key="1">
    <citation type="submission" date="2019-03" db="EMBL/GenBank/DDBJ databases">
        <title>Roseomonas sp. a novel Roseomonas species isolated from Sea whip Gorgonian.</title>
        <authorList>
            <person name="Li F."/>
            <person name="Pan X."/>
            <person name="Huang S."/>
            <person name="Li Z."/>
            <person name="Meng B."/>
        </authorList>
    </citation>
    <scope>NUCLEOTIDE SEQUENCE [LARGE SCALE GENOMIC DNA]</scope>
    <source>
        <strain evidence="3 4">M0104</strain>
    </source>
</reference>
<sequence>MSRKGGRIWRAGSGSAFRRRLWPSRPSRNGSTVSARKAAAPFRGGDRPDPMAKLVWLPEAVADLDRLLDDLRARSPEAARRAAQAVIRVTRRLAEEAMLGRPMGDGTGRRELLVPLAGIGLVLRYALDEAGRVALIRIGGGGEQRA</sequence>
<dbReference type="Proteomes" id="UP000460715">
    <property type="component" value="Unassembled WGS sequence"/>
</dbReference>
<dbReference type="AlphaFoldDB" id="A0A845BE67"/>
<keyword evidence="4" id="KW-1185">Reference proteome</keyword>
<evidence type="ECO:0000256" key="1">
    <source>
        <dbReference type="ARBA" id="ARBA00022649"/>
    </source>
</evidence>
<feature type="region of interest" description="Disordered" evidence="2">
    <location>
        <begin position="20"/>
        <end position="47"/>
    </location>
</feature>
<gene>
    <name evidence="3" type="ORF">E0493_13465</name>
</gene>
<evidence type="ECO:0000313" key="4">
    <source>
        <dbReference type="Proteomes" id="UP000460715"/>
    </source>
</evidence>
<keyword evidence="1" id="KW-1277">Toxin-antitoxin system</keyword>
<accession>A0A845BE67</accession>
<name>A0A845BE67_9PROT</name>
<evidence type="ECO:0000256" key="2">
    <source>
        <dbReference type="SAM" id="MobiDB-lite"/>
    </source>
</evidence>
<comment type="caution">
    <text evidence="3">The sequence shown here is derived from an EMBL/GenBank/DDBJ whole genome shotgun (WGS) entry which is preliminary data.</text>
</comment>
<protein>
    <submittedName>
        <fullName evidence="3">Type II toxin-antitoxin system RelE/ParE family toxin</fullName>
    </submittedName>
</protein>
<evidence type="ECO:0000313" key="3">
    <source>
        <dbReference type="EMBL" id="MXP64354.1"/>
    </source>
</evidence>